<dbReference type="EMBL" id="JANTQA010000023">
    <property type="protein sequence ID" value="KAJ3444541.1"/>
    <property type="molecule type" value="Genomic_DNA"/>
</dbReference>
<dbReference type="Proteomes" id="UP001146793">
    <property type="component" value="Unassembled WGS sequence"/>
</dbReference>
<evidence type="ECO:0000313" key="1">
    <source>
        <dbReference type="EMBL" id="KAJ3444541.1"/>
    </source>
</evidence>
<name>A0AAV7ZRB9_9EUKA</name>
<organism evidence="1 2">
    <name type="scientific">Anaeramoeba flamelloides</name>
    <dbReference type="NCBI Taxonomy" id="1746091"/>
    <lineage>
        <taxon>Eukaryota</taxon>
        <taxon>Metamonada</taxon>
        <taxon>Anaeramoebidae</taxon>
        <taxon>Anaeramoeba</taxon>
    </lineage>
</organism>
<evidence type="ECO:0000313" key="2">
    <source>
        <dbReference type="Proteomes" id="UP001146793"/>
    </source>
</evidence>
<gene>
    <name evidence="1" type="ORF">M0812_10398</name>
</gene>
<reference evidence="1" key="1">
    <citation type="submission" date="2022-08" db="EMBL/GenBank/DDBJ databases">
        <title>Novel sulphate-reducing endosymbionts in the free-living metamonad Anaeramoeba.</title>
        <authorList>
            <person name="Jerlstrom-Hultqvist J."/>
            <person name="Cepicka I."/>
            <person name="Gallot-Lavallee L."/>
            <person name="Salas-Leiva D."/>
            <person name="Curtis B.A."/>
            <person name="Zahonova K."/>
            <person name="Pipaliya S."/>
            <person name="Dacks J."/>
            <person name="Roger A.J."/>
        </authorList>
    </citation>
    <scope>NUCLEOTIDE SEQUENCE</scope>
    <source>
        <strain evidence="1">Busselton2</strain>
    </source>
</reference>
<comment type="caution">
    <text evidence="1">The sequence shown here is derived from an EMBL/GenBank/DDBJ whole genome shotgun (WGS) entry which is preliminary data.</text>
</comment>
<proteinExistence type="predicted"/>
<protein>
    <submittedName>
        <fullName evidence="1">Uncharacterized protein</fullName>
    </submittedName>
</protein>
<sequence>MEKQNLVLSFYFGKLLFGCFEKEMEDCKISVILGLSETRTPFFTINSAIVDINESLTLICEFPFNFTNKTIIQTLSSLALYIEILDSSQNIFCQWSNNNLYELLFQERGLVFLETQSCELEIDFVKSVNYSSSNQKKNREFQKKKKKIKKTKEGFIKKQNQKKLEPFLTLETKVQYLIYKIDQLEKQRIQKLNSNSHAVLLFERSNNVELGSLSEEADHQKFASSSSFLYSMSENYNFNELFDLVNQIEKKTDHLINRLEKF</sequence>
<dbReference type="AlphaFoldDB" id="A0AAV7ZRB9"/>
<accession>A0AAV7ZRB9</accession>